<proteinExistence type="predicted"/>
<evidence type="ECO:0000313" key="2">
    <source>
        <dbReference type="EMBL" id="KAK2652360.1"/>
    </source>
</evidence>
<dbReference type="Proteomes" id="UP001280121">
    <property type="component" value="Unassembled WGS sequence"/>
</dbReference>
<evidence type="ECO:0000259" key="1">
    <source>
        <dbReference type="Pfam" id="PF10551"/>
    </source>
</evidence>
<accession>A0AAE0CIC3</accession>
<keyword evidence="3" id="KW-1185">Reference proteome</keyword>
<organism evidence="2 3">
    <name type="scientific">Dipteronia dyeriana</name>
    <dbReference type="NCBI Taxonomy" id="168575"/>
    <lineage>
        <taxon>Eukaryota</taxon>
        <taxon>Viridiplantae</taxon>
        <taxon>Streptophyta</taxon>
        <taxon>Embryophyta</taxon>
        <taxon>Tracheophyta</taxon>
        <taxon>Spermatophyta</taxon>
        <taxon>Magnoliopsida</taxon>
        <taxon>eudicotyledons</taxon>
        <taxon>Gunneridae</taxon>
        <taxon>Pentapetalae</taxon>
        <taxon>rosids</taxon>
        <taxon>malvids</taxon>
        <taxon>Sapindales</taxon>
        <taxon>Sapindaceae</taxon>
        <taxon>Hippocastanoideae</taxon>
        <taxon>Acereae</taxon>
        <taxon>Dipteronia</taxon>
    </lineage>
</organism>
<comment type="caution">
    <text evidence="2">The sequence shown here is derived from an EMBL/GenBank/DDBJ whole genome shotgun (WGS) entry which is preliminary data.</text>
</comment>
<reference evidence="2" key="1">
    <citation type="journal article" date="2023" name="Plant J.">
        <title>Genome sequences and population genomics provide insights into the demographic history, inbreeding, and mutation load of two 'living fossil' tree species of Dipteronia.</title>
        <authorList>
            <person name="Feng Y."/>
            <person name="Comes H.P."/>
            <person name="Chen J."/>
            <person name="Zhu S."/>
            <person name="Lu R."/>
            <person name="Zhang X."/>
            <person name="Li P."/>
            <person name="Qiu J."/>
            <person name="Olsen K.M."/>
            <person name="Qiu Y."/>
        </authorList>
    </citation>
    <scope>NUCLEOTIDE SEQUENCE</scope>
    <source>
        <strain evidence="2">KIB01</strain>
    </source>
</reference>
<dbReference type="InterPro" id="IPR018289">
    <property type="entry name" value="MULE_transposase_dom"/>
</dbReference>
<dbReference type="PANTHER" id="PTHR31973:SF195">
    <property type="entry name" value="MUDR FAMILY TRANSPOSASE"/>
    <property type="match status" value="1"/>
</dbReference>
<dbReference type="AlphaFoldDB" id="A0AAE0CIC3"/>
<evidence type="ECO:0000313" key="3">
    <source>
        <dbReference type="Proteomes" id="UP001280121"/>
    </source>
</evidence>
<dbReference type="PANTHER" id="PTHR31973">
    <property type="entry name" value="POLYPROTEIN, PUTATIVE-RELATED"/>
    <property type="match status" value="1"/>
</dbReference>
<sequence length="281" mass="32076">MYAGQFQAASANVIGQLYALKLSNGANICPKDIMRDMREKHGVELLYTKTWMAMQHARLTVYGKVDESYKFLPGYFHMLAEANPGTVTAIETDRHNGIANGMRNVYPTVPHCICYYHLKQNLKKEAPKRGDVLQLYKLAAYSYRTEDNEGKVWTVDLELRTCTCRIQEFQKNDYAVITSQLNGFKQHMHLRYTQYLILPVGSFQNMLVLALYIHLKDRVLQIPLNLRCGSFEGEHGCKKDEGEYMVSKVLLKAFSSFSSPRTSAGTVFSLSTPHSVWEPLQ</sequence>
<gene>
    <name evidence="2" type="ORF">Ddye_012216</name>
</gene>
<dbReference type="Pfam" id="PF10551">
    <property type="entry name" value="MULE"/>
    <property type="match status" value="1"/>
</dbReference>
<dbReference type="EMBL" id="JANJYI010000004">
    <property type="protein sequence ID" value="KAK2652360.1"/>
    <property type="molecule type" value="Genomic_DNA"/>
</dbReference>
<feature type="domain" description="MULE transposase" evidence="1">
    <location>
        <begin position="66"/>
        <end position="121"/>
    </location>
</feature>
<protein>
    <recommendedName>
        <fullName evidence="1">MULE transposase domain-containing protein</fullName>
    </recommendedName>
</protein>
<name>A0AAE0CIC3_9ROSI</name>